<dbReference type="RefSeq" id="XP_033402566.1">
    <property type="nucleotide sequence ID" value="XM_033539703.1"/>
</dbReference>
<dbReference type="AlphaFoldDB" id="A0A6A6BVH5"/>
<dbReference type="Proteomes" id="UP000799438">
    <property type="component" value="Unassembled WGS sequence"/>
</dbReference>
<gene>
    <name evidence="2" type="ORF">K452DRAFT_283058</name>
</gene>
<name>A0A6A6BVH5_9PEZI</name>
<keyword evidence="3" id="KW-1185">Reference proteome</keyword>
<evidence type="ECO:0000256" key="1">
    <source>
        <dbReference type="SAM" id="MobiDB-lite"/>
    </source>
</evidence>
<dbReference type="GeneID" id="54297199"/>
<evidence type="ECO:0000313" key="2">
    <source>
        <dbReference type="EMBL" id="KAF2146857.1"/>
    </source>
</evidence>
<dbReference type="OrthoDB" id="10599745at2759"/>
<organism evidence="2 3">
    <name type="scientific">Aplosporella prunicola CBS 121167</name>
    <dbReference type="NCBI Taxonomy" id="1176127"/>
    <lineage>
        <taxon>Eukaryota</taxon>
        <taxon>Fungi</taxon>
        <taxon>Dikarya</taxon>
        <taxon>Ascomycota</taxon>
        <taxon>Pezizomycotina</taxon>
        <taxon>Dothideomycetes</taxon>
        <taxon>Dothideomycetes incertae sedis</taxon>
        <taxon>Botryosphaeriales</taxon>
        <taxon>Aplosporellaceae</taxon>
        <taxon>Aplosporella</taxon>
    </lineage>
</organism>
<sequence>MAEKQTAATGPSGPQGQQNQEQQQAQQAQRELHGGGKAEEVVERRGDGVPLVKSDKPRNAKKRMWEENVEGAKYEEQQRKERGEL</sequence>
<protein>
    <submittedName>
        <fullName evidence="2">Uncharacterized protein</fullName>
    </submittedName>
</protein>
<dbReference type="EMBL" id="ML995475">
    <property type="protein sequence ID" value="KAF2146857.1"/>
    <property type="molecule type" value="Genomic_DNA"/>
</dbReference>
<feature type="compositionally biased region" description="Basic and acidic residues" evidence="1">
    <location>
        <begin position="30"/>
        <end position="85"/>
    </location>
</feature>
<feature type="compositionally biased region" description="Low complexity" evidence="1">
    <location>
        <begin position="15"/>
        <end position="29"/>
    </location>
</feature>
<feature type="region of interest" description="Disordered" evidence="1">
    <location>
        <begin position="1"/>
        <end position="85"/>
    </location>
</feature>
<feature type="compositionally biased region" description="Polar residues" evidence="1">
    <location>
        <begin position="1"/>
        <end position="14"/>
    </location>
</feature>
<evidence type="ECO:0000313" key="3">
    <source>
        <dbReference type="Proteomes" id="UP000799438"/>
    </source>
</evidence>
<accession>A0A6A6BVH5</accession>
<reference evidence="2" key="1">
    <citation type="journal article" date="2020" name="Stud. Mycol.">
        <title>101 Dothideomycetes genomes: a test case for predicting lifestyles and emergence of pathogens.</title>
        <authorList>
            <person name="Haridas S."/>
            <person name="Albert R."/>
            <person name="Binder M."/>
            <person name="Bloem J."/>
            <person name="Labutti K."/>
            <person name="Salamov A."/>
            <person name="Andreopoulos B."/>
            <person name="Baker S."/>
            <person name="Barry K."/>
            <person name="Bills G."/>
            <person name="Bluhm B."/>
            <person name="Cannon C."/>
            <person name="Castanera R."/>
            <person name="Culley D."/>
            <person name="Daum C."/>
            <person name="Ezra D."/>
            <person name="Gonzalez J."/>
            <person name="Henrissat B."/>
            <person name="Kuo A."/>
            <person name="Liang C."/>
            <person name="Lipzen A."/>
            <person name="Lutzoni F."/>
            <person name="Magnuson J."/>
            <person name="Mondo S."/>
            <person name="Nolan M."/>
            <person name="Ohm R."/>
            <person name="Pangilinan J."/>
            <person name="Park H.-J."/>
            <person name="Ramirez L."/>
            <person name="Alfaro M."/>
            <person name="Sun H."/>
            <person name="Tritt A."/>
            <person name="Yoshinaga Y."/>
            <person name="Zwiers L.-H."/>
            <person name="Turgeon B."/>
            <person name="Goodwin S."/>
            <person name="Spatafora J."/>
            <person name="Crous P."/>
            <person name="Grigoriev I."/>
        </authorList>
    </citation>
    <scope>NUCLEOTIDE SEQUENCE</scope>
    <source>
        <strain evidence="2">CBS 121167</strain>
    </source>
</reference>
<proteinExistence type="predicted"/>